<dbReference type="InterPro" id="IPR003591">
    <property type="entry name" value="Leu-rich_rpt_typical-subtyp"/>
</dbReference>
<evidence type="ECO:0000256" key="4">
    <source>
        <dbReference type="ARBA" id="ARBA00023180"/>
    </source>
</evidence>
<organism evidence="7 8">
    <name type="scientific">Brassicogethes aeneus</name>
    <name type="common">Rape pollen beetle</name>
    <name type="synonym">Meligethes aeneus</name>
    <dbReference type="NCBI Taxonomy" id="1431903"/>
    <lineage>
        <taxon>Eukaryota</taxon>
        <taxon>Metazoa</taxon>
        <taxon>Ecdysozoa</taxon>
        <taxon>Arthropoda</taxon>
        <taxon>Hexapoda</taxon>
        <taxon>Insecta</taxon>
        <taxon>Pterygota</taxon>
        <taxon>Neoptera</taxon>
        <taxon>Endopterygota</taxon>
        <taxon>Coleoptera</taxon>
        <taxon>Polyphaga</taxon>
        <taxon>Cucujiformia</taxon>
        <taxon>Nitidulidae</taxon>
        <taxon>Meligethinae</taxon>
        <taxon>Brassicogethes</taxon>
    </lineage>
</organism>
<dbReference type="EMBL" id="OV121139">
    <property type="protein sequence ID" value="CAH0562087.1"/>
    <property type="molecule type" value="Genomic_DNA"/>
</dbReference>
<dbReference type="AlphaFoldDB" id="A0A9P0BFI9"/>
<dbReference type="Pfam" id="PF00560">
    <property type="entry name" value="LRR_1"/>
    <property type="match status" value="1"/>
</dbReference>
<dbReference type="Gene3D" id="3.80.10.10">
    <property type="entry name" value="Ribonuclease Inhibitor"/>
    <property type="match status" value="2"/>
</dbReference>
<proteinExistence type="predicted"/>
<dbReference type="OrthoDB" id="2190652at2759"/>
<evidence type="ECO:0000256" key="5">
    <source>
        <dbReference type="SAM" id="MobiDB-lite"/>
    </source>
</evidence>
<evidence type="ECO:0000256" key="2">
    <source>
        <dbReference type="ARBA" id="ARBA00022729"/>
    </source>
</evidence>
<evidence type="ECO:0000256" key="3">
    <source>
        <dbReference type="ARBA" id="ARBA00022737"/>
    </source>
</evidence>
<sequence length="609" mass="68649">MEDDKIPGSHWKRCQKWQSMLSSRGIVNIIGFWLLVAMIGSVSRSDGALCPAVCRCEEEALTTSCANAALEFVPIQLNPEVKNIDLSNNKISNLHFTFTFYDKLVQLDLSSNKISTLGSANFEYQRALKHLNLSSNEIEKLSKDSLKGLKALKVLDISYNRLEKLTSIAFRELHSLLILKLRGNRLMHFEDGLFKSTKHLEELWVEDNQFLVVPSSALSDVQTLRHLSLSRNLIESIAEGEMAQLSQLSTLQLDGNVISDINPKALAPLLSLDHLDISDNNFTALPTNSISKLSNLTTLRFSGNFINNIPSLAFRGLFHLKYVKLDRLQNLETIDPRAFVDNVHLEKVIMDFNIAMEKLPTRLFHGNPKLKCVSVRYNKLESLEVTHFPLDQLRELKVGGNPLQCNCSLSWLWQLIKIQKSKSKSAKLGNNTVNSMEEQAEQEHHHDLMLDVADIRCNGPEDMKDHLLSEASKYQMDCSVGWMAAVSVAVTVLFILAVIGGVVYWAPNRKSKSNKKKGQINKNGDLSTLDTMLRRPPSCPMNGMMVEPYEVTRIEKSSLGIMPPAILHPNEYRSLPPWDPYGAGHCQSTMNIYETLDENTKPRPHIVYV</sequence>
<evidence type="ECO:0000256" key="1">
    <source>
        <dbReference type="ARBA" id="ARBA00022614"/>
    </source>
</evidence>
<dbReference type="GO" id="GO:0005886">
    <property type="term" value="C:plasma membrane"/>
    <property type="evidence" value="ECO:0007669"/>
    <property type="project" value="TreeGrafter"/>
</dbReference>
<feature type="transmembrane region" description="Helical" evidence="6">
    <location>
        <begin position="21"/>
        <end position="42"/>
    </location>
</feature>
<evidence type="ECO:0000313" key="7">
    <source>
        <dbReference type="EMBL" id="CAH0562087.1"/>
    </source>
</evidence>
<keyword evidence="6" id="KW-1133">Transmembrane helix</keyword>
<dbReference type="InterPro" id="IPR032675">
    <property type="entry name" value="LRR_dom_sf"/>
</dbReference>
<gene>
    <name evidence="7" type="ORF">MELIAE_LOCUS11309</name>
</gene>
<dbReference type="PROSITE" id="PS51450">
    <property type="entry name" value="LRR"/>
    <property type="match status" value="5"/>
</dbReference>
<dbReference type="SMART" id="SM00365">
    <property type="entry name" value="LRR_SD22"/>
    <property type="match status" value="5"/>
</dbReference>
<name>A0A9P0BFI9_BRAAE</name>
<keyword evidence="2" id="KW-0732">Signal</keyword>
<protein>
    <submittedName>
        <fullName evidence="7">Uncharacterized protein</fullName>
    </submittedName>
</protein>
<evidence type="ECO:0000313" key="8">
    <source>
        <dbReference type="Proteomes" id="UP001154078"/>
    </source>
</evidence>
<evidence type="ECO:0000256" key="6">
    <source>
        <dbReference type="SAM" id="Phobius"/>
    </source>
</evidence>
<feature type="compositionally biased region" description="Polar residues" evidence="5">
    <location>
        <begin position="520"/>
        <end position="530"/>
    </location>
</feature>
<feature type="transmembrane region" description="Helical" evidence="6">
    <location>
        <begin position="482"/>
        <end position="506"/>
    </location>
</feature>
<dbReference type="Pfam" id="PF13855">
    <property type="entry name" value="LRR_8"/>
    <property type="match status" value="3"/>
</dbReference>
<keyword evidence="1" id="KW-0433">Leucine-rich repeat</keyword>
<dbReference type="SMART" id="SM00364">
    <property type="entry name" value="LRR_BAC"/>
    <property type="match status" value="6"/>
</dbReference>
<dbReference type="SMART" id="SM00369">
    <property type="entry name" value="LRR_TYP"/>
    <property type="match status" value="9"/>
</dbReference>
<accession>A0A9P0BFI9</accession>
<keyword evidence="4" id="KW-0325">Glycoprotein</keyword>
<dbReference type="PANTHER" id="PTHR24369:SF210">
    <property type="entry name" value="CHAOPTIN-RELATED"/>
    <property type="match status" value="1"/>
</dbReference>
<keyword evidence="3" id="KW-0677">Repeat</keyword>
<dbReference type="InterPro" id="IPR050541">
    <property type="entry name" value="LRR_TM_domain-containing"/>
</dbReference>
<dbReference type="FunFam" id="3.80.10.10:FF:000770">
    <property type="entry name" value="Uncharacterized protein"/>
    <property type="match status" value="1"/>
</dbReference>
<keyword evidence="6" id="KW-0472">Membrane</keyword>
<keyword evidence="8" id="KW-1185">Reference proteome</keyword>
<dbReference type="PRINTS" id="PR00019">
    <property type="entry name" value="LEURICHRPT"/>
</dbReference>
<reference evidence="7" key="1">
    <citation type="submission" date="2021-12" db="EMBL/GenBank/DDBJ databases">
        <authorList>
            <person name="King R."/>
        </authorList>
    </citation>
    <scope>NUCLEOTIDE SEQUENCE</scope>
</reference>
<feature type="region of interest" description="Disordered" evidence="5">
    <location>
        <begin position="512"/>
        <end position="533"/>
    </location>
</feature>
<dbReference type="SUPFAM" id="SSF52058">
    <property type="entry name" value="L domain-like"/>
    <property type="match status" value="1"/>
</dbReference>
<dbReference type="Proteomes" id="UP001154078">
    <property type="component" value="Chromosome 8"/>
</dbReference>
<keyword evidence="6" id="KW-0812">Transmembrane</keyword>
<dbReference type="PANTHER" id="PTHR24369">
    <property type="entry name" value="ANTIGEN BSP, PUTATIVE-RELATED"/>
    <property type="match status" value="1"/>
</dbReference>
<dbReference type="InterPro" id="IPR001611">
    <property type="entry name" value="Leu-rich_rpt"/>
</dbReference>